<feature type="region of interest" description="Disordered" evidence="1">
    <location>
        <begin position="336"/>
        <end position="364"/>
    </location>
</feature>
<dbReference type="RefSeq" id="XP_030382433.1">
    <property type="nucleotide sequence ID" value="XM_030526573.1"/>
</dbReference>
<dbReference type="InterPro" id="IPR032057">
    <property type="entry name" value="DUF4799"/>
</dbReference>
<feature type="compositionally biased region" description="Polar residues" evidence="1">
    <location>
        <begin position="349"/>
        <end position="362"/>
    </location>
</feature>
<name>A0A6J2U4L0_DROLE</name>
<gene>
    <name evidence="3" type="primary">LOC115629960</name>
</gene>
<protein>
    <submittedName>
        <fullName evidence="3">Uncharacterized protein LOC115629960</fullName>
    </submittedName>
</protein>
<sequence length="386" mass="42979">MLKWTASAQRLHELPSMVGRASQTAQLRQRPLLRRQRRATIANKENIPVMGYTTSTPMLRNSPLVLAPLTDIRNVTPEATPTASTTPRRLSVHHVQYASTLPRYAEEEYSPSTASASLLPTGQHLALRGLLGPLDPFVEQPRYIAASKPLKKRKLEPDFVAVMEEQQPLEKQPIEQREQSKPQSQPQLQLQAVRPTTPQHSLSMGDQTLDKLIDAILDSARKADASSKKKARKSFNLRRRTLVKQQLQTTCQTVLSPSYAPGDDPASDLSFTLLPPMPLPATPTPSSPMQLRRSLLLQMPTPQASAEPQQSAATPILAGHSDIPDNTFTLETPVRPLKRRRENAKKRQTAPSVSTTTRSSESPLKRYKMQTRSYFEVGLALPSIYV</sequence>
<dbReference type="Proteomes" id="UP000504634">
    <property type="component" value="Unplaced"/>
</dbReference>
<evidence type="ECO:0000256" key="1">
    <source>
        <dbReference type="SAM" id="MobiDB-lite"/>
    </source>
</evidence>
<reference evidence="3" key="1">
    <citation type="submission" date="2025-08" db="UniProtKB">
        <authorList>
            <consortium name="RefSeq"/>
        </authorList>
    </citation>
    <scope>IDENTIFICATION</scope>
    <source>
        <strain evidence="3">11010-0011.00</strain>
        <tissue evidence="3">Whole body</tissue>
    </source>
</reference>
<dbReference type="OrthoDB" id="7883305at2759"/>
<feature type="region of interest" description="Disordered" evidence="1">
    <location>
        <begin position="169"/>
        <end position="204"/>
    </location>
</feature>
<evidence type="ECO:0000313" key="2">
    <source>
        <dbReference type="Proteomes" id="UP000504634"/>
    </source>
</evidence>
<feature type="compositionally biased region" description="Basic residues" evidence="1">
    <location>
        <begin position="336"/>
        <end position="348"/>
    </location>
</feature>
<evidence type="ECO:0000313" key="3">
    <source>
        <dbReference type="RefSeq" id="XP_030382433.1"/>
    </source>
</evidence>
<dbReference type="AlphaFoldDB" id="A0A6J2U4L0"/>
<feature type="compositionally biased region" description="Low complexity" evidence="1">
    <location>
        <begin position="181"/>
        <end position="191"/>
    </location>
</feature>
<dbReference type="Pfam" id="PF16056">
    <property type="entry name" value="DUF4799"/>
    <property type="match status" value="1"/>
</dbReference>
<organism evidence="2 3">
    <name type="scientific">Drosophila lebanonensis</name>
    <name type="common">Fruit fly</name>
    <name type="synonym">Scaptodrosophila lebanonensis</name>
    <dbReference type="NCBI Taxonomy" id="7225"/>
    <lineage>
        <taxon>Eukaryota</taxon>
        <taxon>Metazoa</taxon>
        <taxon>Ecdysozoa</taxon>
        <taxon>Arthropoda</taxon>
        <taxon>Hexapoda</taxon>
        <taxon>Insecta</taxon>
        <taxon>Pterygota</taxon>
        <taxon>Neoptera</taxon>
        <taxon>Endopterygota</taxon>
        <taxon>Diptera</taxon>
        <taxon>Brachycera</taxon>
        <taxon>Muscomorpha</taxon>
        <taxon>Ephydroidea</taxon>
        <taxon>Drosophilidae</taxon>
        <taxon>Scaptodrosophila</taxon>
    </lineage>
</organism>
<keyword evidence="2" id="KW-1185">Reference proteome</keyword>
<proteinExistence type="predicted"/>
<accession>A0A6J2U4L0</accession>
<feature type="compositionally biased region" description="Polar residues" evidence="1">
    <location>
        <begin position="194"/>
        <end position="204"/>
    </location>
</feature>
<dbReference type="GeneID" id="115629960"/>